<dbReference type="FunFam" id="3.60.110.10:FF:000002">
    <property type="entry name" value="Nitrilase family member 2"/>
    <property type="match status" value="1"/>
</dbReference>
<dbReference type="InterPro" id="IPR036526">
    <property type="entry name" value="C-N_Hydrolase_sf"/>
</dbReference>
<dbReference type="InterPro" id="IPR045254">
    <property type="entry name" value="Nit1/2_C-N_Hydrolase"/>
</dbReference>
<dbReference type="PANTHER" id="PTHR23088">
    <property type="entry name" value="NITRILASE-RELATED"/>
    <property type="match status" value="1"/>
</dbReference>
<reference evidence="8 9" key="1">
    <citation type="submission" date="2023-03" db="EMBL/GenBank/DDBJ databases">
        <title>Genome insight into feeding habits of ladybird beetles.</title>
        <authorList>
            <person name="Li H.-S."/>
            <person name="Huang Y.-H."/>
            <person name="Pang H."/>
        </authorList>
    </citation>
    <scope>NUCLEOTIDE SEQUENCE [LARGE SCALE GENOMIC DNA]</scope>
    <source>
        <strain evidence="8">SYSU_2023b</strain>
        <tissue evidence="8">Whole body</tissue>
    </source>
</reference>
<dbReference type="PANTHER" id="PTHR23088:SF30">
    <property type="entry name" value="OMEGA-AMIDASE NIT2"/>
    <property type="match status" value="1"/>
</dbReference>
<evidence type="ECO:0000313" key="8">
    <source>
        <dbReference type="EMBL" id="KAK9875173.1"/>
    </source>
</evidence>
<feature type="domain" description="CN hydrolase" evidence="7">
    <location>
        <begin position="31"/>
        <end position="275"/>
    </location>
</feature>
<evidence type="ECO:0000256" key="5">
    <source>
        <dbReference type="ARBA" id="ARBA00041576"/>
    </source>
</evidence>
<proteinExistence type="inferred from homology"/>
<dbReference type="SUPFAM" id="SSF56317">
    <property type="entry name" value="Carbon-nitrogen hydrolase"/>
    <property type="match status" value="1"/>
</dbReference>
<gene>
    <name evidence="8" type="ORF">WA026_005965</name>
</gene>
<name>A0AAW1U2H6_9CUCU</name>
<dbReference type="GO" id="GO:0005739">
    <property type="term" value="C:mitochondrion"/>
    <property type="evidence" value="ECO:0007669"/>
    <property type="project" value="TreeGrafter"/>
</dbReference>
<accession>A0AAW1U2H6</accession>
<comment type="catalytic activity">
    <reaction evidence="3">
        <text>2-oxoglutaramate + H2O = 2-oxoglutarate + NH4(+)</text>
        <dbReference type="Rhea" id="RHEA:32963"/>
        <dbReference type="ChEBI" id="CHEBI:15377"/>
        <dbReference type="ChEBI" id="CHEBI:16769"/>
        <dbReference type="ChEBI" id="CHEBI:16810"/>
        <dbReference type="ChEBI" id="CHEBI:28938"/>
        <dbReference type="EC" id="3.5.1.3"/>
    </reaction>
    <physiologicalReaction direction="left-to-right" evidence="3">
        <dbReference type="Rhea" id="RHEA:32964"/>
    </physiologicalReaction>
</comment>
<dbReference type="GO" id="GO:0006528">
    <property type="term" value="P:asparagine metabolic process"/>
    <property type="evidence" value="ECO:0007669"/>
    <property type="project" value="TreeGrafter"/>
</dbReference>
<evidence type="ECO:0000256" key="4">
    <source>
        <dbReference type="ARBA" id="ARBA00039118"/>
    </source>
</evidence>
<dbReference type="PROSITE" id="PS50263">
    <property type="entry name" value="CN_HYDROLASE"/>
    <property type="match status" value="1"/>
</dbReference>
<comment type="catalytic activity">
    <reaction evidence="6">
        <text>2-oxosuccinamate + H2O = oxaloacetate + NH4(+)</text>
        <dbReference type="Rhea" id="RHEA:59412"/>
        <dbReference type="ChEBI" id="CHEBI:15377"/>
        <dbReference type="ChEBI" id="CHEBI:16452"/>
        <dbReference type="ChEBI" id="CHEBI:28938"/>
        <dbReference type="ChEBI" id="CHEBI:57735"/>
        <dbReference type="EC" id="3.5.1.3"/>
    </reaction>
    <physiologicalReaction direction="left-to-right" evidence="6">
        <dbReference type="Rhea" id="RHEA:59413"/>
    </physiologicalReaction>
</comment>
<dbReference type="Pfam" id="PF00795">
    <property type="entry name" value="CN_hydrolase"/>
    <property type="match status" value="1"/>
</dbReference>
<dbReference type="AlphaFoldDB" id="A0AAW1U2H6"/>
<protein>
    <recommendedName>
        <fullName evidence="4">omega-amidase</fullName>
        <ecNumber evidence="4">3.5.1.3</ecNumber>
    </recommendedName>
    <alternativeName>
        <fullName evidence="5">Nitrilase homolog 2</fullName>
    </alternativeName>
</protein>
<dbReference type="Proteomes" id="UP001431783">
    <property type="component" value="Unassembled WGS sequence"/>
</dbReference>
<comment type="caution">
    <text evidence="8">The sequence shown here is derived from an EMBL/GenBank/DDBJ whole genome shotgun (WGS) entry which is preliminary data.</text>
</comment>
<keyword evidence="9" id="KW-1185">Reference proteome</keyword>
<dbReference type="GO" id="GO:0006107">
    <property type="term" value="P:oxaloacetate metabolic process"/>
    <property type="evidence" value="ECO:0007669"/>
    <property type="project" value="TreeGrafter"/>
</dbReference>
<dbReference type="EMBL" id="JARQZJ010000032">
    <property type="protein sequence ID" value="KAK9875173.1"/>
    <property type="molecule type" value="Genomic_DNA"/>
</dbReference>
<evidence type="ECO:0000313" key="9">
    <source>
        <dbReference type="Proteomes" id="UP001431783"/>
    </source>
</evidence>
<dbReference type="GO" id="GO:0050152">
    <property type="term" value="F:omega-amidase activity"/>
    <property type="evidence" value="ECO:0007669"/>
    <property type="project" value="UniProtKB-EC"/>
</dbReference>
<evidence type="ECO:0000256" key="2">
    <source>
        <dbReference type="ARBA" id="ARBA00022801"/>
    </source>
</evidence>
<dbReference type="Gene3D" id="3.60.110.10">
    <property type="entry name" value="Carbon-nitrogen hydrolase"/>
    <property type="match status" value="1"/>
</dbReference>
<keyword evidence="2" id="KW-0378">Hydrolase</keyword>
<evidence type="ECO:0000259" key="7">
    <source>
        <dbReference type="PROSITE" id="PS50263"/>
    </source>
</evidence>
<evidence type="ECO:0000256" key="6">
    <source>
        <dbReference type="ARBA" id="ARBA00048745"/>
    </source>
</evidence>
<dbReference type="EC" id="3.5.1.3" evidence="4"/>
<evidence type="ECO:0000256" key="3">
    <source>
        <dbReference type="ARBA" id="ARBA00036637"/>
    </source>
</evidence>
<organism evidence="8 9">
    <name type="scientific">Henosepilachna vigintioctopunctata</name>
    <dbReference type="NCBI Taxonomy" id="420089"/>
    <lineage>
        <taxon>Eukaryota</taxon>
        <taxon>Metazoa</taxon>
        <taxon>Ecdysozoa</taxon>
        <taxon>Arthropoda</taxon>
        <taxon>Hexapoda</taxon>
        <taxon>Insecta</taxon>
        <taxon>Pterygota</taxon>
        <taxon>Neoptera</taxon>
        <taxon>Endopterygota</taxon>
        <taxon>Coleoptera</taxon>
        <taxon>Polyphaga</taxon>
        <taxon>Cucujiformia</taxon>
        <taxon>Coccinelloidea</taxon>
        <taxon>Coccinellidae</taxon>
        <taxon>Epilachninae</taxon>
        <taxon>Epilachnini</taxon>
        <taxon>Henosepilachna</taxon>
    </lineage>
</organism>
<evidence type="ECO:0000256" key="1">
    <source>
        <dbReference type="ARBA" id="ARBA00010613"/>
    </source>
</evidence>
<comment type="similarity">
    <text evidence="1">Belongs to the carbon-nitrogen hydrolase superfamily. NIT1/NIT2 family.</text>
</comment>
<sequence>MIIQNLVRNSPLCTRRGTTYNFGQFKMSTKIKAALIQCNVGKDKLENLKSVSKLIETAKQKGAELVALPECFNSPYGTNFFKEYAETIPDGPSSKMLAEHAKKHNIYLVGGTIPERDNGKIYNTCTVWNPNGELIAKYRKIHLFDIDIPGGITFKESEILSAGRELATFHIKDMKVGLGICYDMRFEELAKLYRLSECKLLIYPGAFNMTTGPMHWELIQRSRANDNQVYVLAISPARGDKGYIAWGHSQITDPWGKVMVSAGHEEEIIYGDIDETECDKVRQQIPISNQRRLDLYDTIKRSTSKI</sequence>
<dbReference type="InterPro" id="IPR003010">
    <property type="entry name" value="C-N_Hydrolase"/>
</dbReference>
<dbReference type="GO" id="GO:0006541">
    <property type="term" value="P:glutamine metabolic process"/>
    <property type="evidence" value="ECO:0007669"/>
    <property type="project" value="TreeGrafter"/>
</dbReference>
<dbReference type="CDD" id="cd07572">
    <property type="entry name" value="nit"/>
    <property type="match status" value="1"/>
</dbReference>